<evidence type="ECO:0000256" key="4">
    <source>
        <dbReference type="ARBA" id="ARBA00022989"/>
    </source>
</evidence>
<proteinExistence type="predicted"/>
<dbReference type="Gene3D" id="1.20.1250.20">
    <property type="entry name" value="MFS general substrate transporter like domains"/>
    <property type="match status" value="2"/>
</dbReference>
<dbReference type="InterPro" id="IPR036259">
    <property type="entry name" value="MFS_trans_sf"/>
</dbReference>
<keyword evidence="4 6" id="KW-1133">Transmembrane helix</keyword>
<feature type="transmembrane region" description="Helical" evidence="6">
    <location>
        <begin position="144"/>
        <end position="166"/>
    </location>
</feature>
<organism evidence="7 8">
    <name type="scientific">Salinimicrobium tongyeongense</name>
    <dbReference type="NCBI Taxonomy" id="2809707"/>
    <lineage>
        <taxon>Bacteria</taxon>
        <taxon>Pseudomonadati</taxon>
        <taxon>Bacteroidota</taxon>
        <taxon>Flavobacteriia</taxon>
        <taxon>Flavobacteriales</taxon>
        <taxon>Flavobacteriaceae</taxon>
        <taxon>Salinimicrobium</taxon>
    </lineage>
</organism>
<protein>
    <submittedName>
        <fullName evidence="7">L-fucose:H+ symporter permease</fullName>
    </submittedName>
</protein>
<feature type="transmembrane region" description="Helical" evidence="6">
    <location>
        <begin position="12"/>
        <end position="30"/>
    </location>
</feature>
<feature type="transmembrane region" description="Helical" evidence="6">
    <location>
        <begin position="413"/>
        <end position="433"/>
    </location>
</feature>
<dbReference type="InterPro" id="IPR011701">
    <property type="entry name" value="MFS"/>
</dbReference>
<dbReference type="PANTHER" id="PTHR43702">
    <property type="entry name" value="L-FUCOSE-PROTON SYMPORTER"/>
    <property type="match status" value="1"/>
</dbReference>
<evidence type="ECO:0000256" key="3">
    <source>
        <dbReference type="ARBA" id="ARBA00022692"/>
    </source>
</evidence>
<dbReference type="PANTHER" id="PTHR43702:SF11">
    <property type="entry name" value="L-FUCOSE-PROTON SYMPORTER"/>
    <property type="match status" value="1"/>
</dbReference>
<evidence type="ECO:0000256" key="1">
    <source>
        <dbReference type="ARBA" id="ARBA00004429"/>
    </source>
</evidence>
<sequence>MNKTQAPVISRKILLPFILITFLFALWGFANDITNPMVSAFKKILELNNFQASLVQLAFYGGYFTMALPAAIFVNRYSYKKGILLGLALYACGALLFFPAAAFQEYYFFLTALYVLTFGLAFLETTANPYILSMGAEETATQRLNLSQAFNPLGALGGLIVAQNFILNALESDDLNEQGEGIYSTLPEDARELIRISDLEVIRNPYVLLGIVVIIFFVLILLVKMPKDENKESRVPVGKSLKRLFKHPKFYGGVFAQAFYVGAQIMCWTYIYQYAESIGIPNNKAVNYAIFALVLFLVGRWIGTGLLRYFHAGKLLFLFALGAILCSAMTIIISGHIGLYALTGISFFMSIMFPTIYGIALEGRGEDAKFGAAFLVMAIVGGALMPSCQGLILDMGGAGYNDINILGVPEINFSFILPTVCFIIVGLYGRYIYQQRLN</sequence>
<evidence type="ECO:0000313" key="8">
    <source>
        <dbReference type="Proteomes" id="UP001163981"/>
    </source>
</evidence>
<feature type="transmembrane region" description="Helical" evidence="6">
    <location>
        <begin position="82"/>
        <end position="100"/>
    </location>
</feature>
<evidence type="ECO:0000256" key="5">
    <source>
        <dbReference type="ARBA" id="ARBA00023136"/>
    </source>
</evidence>
<keyword evidence="8" id="KW-1185">Reference proteome</keyword>
<feature type="transmembrane region" description="Helical" evidence="6">
    <location>
        <begin position="339"/>
        <end position="360"/>
    </location>
</feature>
<gene>
    <name evidence="7" type="primary">fucP</name>
    <name evidence="7" type="ORF">JRG66_07455</name>
</gene>
<dbReference type="InterPro" id="IPR005275">
    <property type="entry name" value="Lfuc_symporter_FucP"/>
</dbReference>
<feature type="transmembrane region" description="Helical" evidence="6">
    <location>
        <begin position="285"/>
        <end position="303"/>
    </location>
</feature>
<evidence type="ECO:0000256" key="6">
    <source>
        <dbReference type="SAM" id="Phobius"/>
    </source>
</evidence>
<keyword evidence="3 6" id="KW-0812">Transmembrane</keyword>
<comment type="subcellular location">
    <subcellularLocation>
        <location evidence="1">Cell inner membrane</location>
        <topology evidence="1">Multi-pass membrane protein</topology>
    </subcellularLocation>
</comment>
<keyword evidence="2" id="KW-1003">Cell membrane</keyword>
<feature type="transmembrane region" description="Helical" evidence="6">
    <location>
        <begin position="250"/>
        <end position="273"/>
    </location>
</feature>
<feature type="transmembrane region" description="Helical" evidence="6">
    <location>
        <begin position="50"/>
        <end position="75"/>
    </location>
</feature>
<dbReference type="RefSeq" id="WP_265165311.1">
    <property type="nucleotide sequence ID" value="NZ_CP069620.1"/>
</dbReference>
<dbReference type="SUPFAM" id="SSF103473">
    <property type="entry name" value="MFS general substrate transporter"/>
    <property type="match status" value="1"/>
</dbReference>
<evidence type="ECO:0000313" key="7">
    <source>
        <dbReference type="EMBL" id="UZH56680.1"/>
    </source>
</evidence>
<reference evidence="7" key="1">
    <citation type="submission" date="2021-02" db="EMBL/GenBank/DDBJ databases">
        <title>Salinimicrobium sp. nov. isolated from seawater in Tongyeong, Republic of Korea.</title>
        <authorList>
            <person name="Lee S.-J."/>
        </authorList>
    </citation>
    <scope>NUCLEOTIDE SEQUENCE</scope>
    <source>
        <strain evidence="7">HN-2-9-2</strain>
    </source>
</reference>
<dbReference type="Proteomes" id="UP001163981">
    <property type="component" value="Chromosome"/>
</dbReference>
<keyword evidence="5 6" id="KW-0472">Membrane</keyword>
<dbReference type="Pfam" id="PF07690">
    <property type="entry name" value="MFS_1"/>
    <property type="match status" value="1"/>
</dbReference>
<feature type="transmembrane region" description="Helical" evidence="6">
    <location>
        <begin position="206"/>
        <end position="223"/>
    </location>
</feature>
<dbReference type="CDD" id="cd17394">
    <property type="entry name" value="MFS_FucP_like"/>
    <property type="match status" value="1"/>
</dbReference>
<evidence type="ECO:0000256" key="2">
    <source>
        <dbReference type="ARBA" id="ARBA00022475"/>
    </source>
</evidence>
<name>A0ABY6NUW1_9FLAO</name>
<dbReference type="NCBIfam" id="TIGR00885">
    <property type="entry name" value="fucP"/>
    <property type="match status" value="1"/>
</dbReference>
<accession>A0ABY6NUW1</accession>
<dbReference type="InterPro" id="IPR050375">
    <property type="entry name" value="MFS_TsgA-like"/>
</dbReference>
<dbReference type="EMBL" id="CP069620">
    <property type="protein sequence ID" value="UZH56680.1"/>
    <property type="molecule type" value="Genomic_DNA"/>
</dbReference>
<feature type="transmembrane region" description="Helical" evidence="6">
    <location>
        <begin position="315"/>
        <end position="333"/>
    </location>
</feature>
<feature type="transmembrane region" description="Helical" evidence="6">
    <location>
        <begin position="106"/>
        <end position="123"/>
    </location>
</feature>
<feature type="transmembrane region" description="Helical" evidence="6">
    <location>
        <begin position="372"/>
        <end position="393"/>
    </location>
</feature>